<dbReference type="AlphaFoldDB" id="A0A0G0ART2"/>
<evidence type="ECO:0000313" key="1">
    <source>
        <dbReference type="EMBL" id="KKP59698.1"/>
    </source>
</evidence>
<evidence type="ECO:0000313" key="2">
    <source>
        <dbReference type="Proteomes" id="UP000034688"/>
    </source>
</evidence>
<gene>
    <name evidence="1" type="ORF">UR54_C0025G0005</name>
</gene>
<protein>
    <submittedName>
        <fullName evidence="1">Uncharacterized protein</fullName>
    </submittedName>
</protein>
<proteinExistence type="predicted"/>
<name>A0A0G0ART2_9BACT</name>
<accession>A0A0G0ART2</accession>
<reference evidence="1 2" key="1">
    <citation type="journal article" date="2015" name="Nature">
        <title>rRNA introns, odd ribosomes, and small enigmatic genomes across a large radiation of phyla.</title>
        <authorList>
            <person name="Brown C.T."/>
            <person name="Hug L.A."/>
            <person name="Thomas B.C."/>
            <person name="Sharon I."/>
            <person name="Castelle C.J."/>
            <person name="Singh A."/>
            <person name="Wilkins M.J."/>
            <person name="Williams K.H."/>
            <person name="Banfield J.F."/>
        </authorList>
    </citation>
    <scope>NUCLEOTIDE SEQUENCE [LARGE SCALE GENOMIC DNA]</scope>
</reference>
<dbReference type="STRING" id="1618477.UR54_C0025G0005"/>
<sequence>MVQLVDSLKGYQYGFNPFDEVKSLQSLSPQERIVRFNQQRESYVNHLLEDQAVSILYRYWPDENGNIFTSLSRNEGNNVIHQIDFNERNGLFYNGILQTVERAVQNPGNLVALYSPTGKKLFNSTPAESIPKEKSKWLKEPYNIGQLYFLYFDGNKINNVAISVNNDDNPWLMDLAPIFKEINQEKDEERRISLFLTTPVLLENVDQFLQRNWNDNYHVFKNVHSKDFFLDRVINDMRETFAGRRKLKTSIYYDQTVQSLQRSEITADIITQGYLSTVYNFMKKKGLSKTKFGGGCPGDGAEMSEVERILGYDVMRSITIGENIFAKSVSSLSANYRDLKQHKSDENSDEYGSLKFNCPVCNGEHTRPAHKLLKKCPVKGKEIPKC</sequence>
<dbReference type="EMBL" id="LBPP01000025">
    <property type="protein sequence ID" value="KKP59698.1"/>
    <property type="molecule type" value="Genomic_DNA"/>
</dbReference>
<comment type="caution">
    <text evidence="1">The sequence shown here is derived from an EMBL/GenBank/DDBJ whole genome shotgun (WGS) entry which is preliminary data.</text>
</comment>
<organism evidence="1 2">
    <name type="scientific">Candidatus Roizmanbacteria bacterium GW2011_GWA2_34_18</name>
    <dbReference type="NCBI Taxonomy" id="1618477"/>
    <lineage>
        <taxon>Bacteria</taxon>
        <taxon>Candidatus Roizmaniibacteriota</taxon>
    </lineage>
</organism>
<dbReference type="Proteomes" id="UP000034688">
    <property type="component" value="Unassembled WGS sequence"/>
</dbReference>